<dbReference type="EMBL" id="BLBS01000043">
    <property type="protein sequence ID" value="GET90803.1"/>
    <property type="molecule type" value="Genomic_DNA"/>
</dbReference>
<feature type="region of interest" description="Disordered" evidence="1">
    <location>
        <begin position="655"/>
        <end position="675"/>
    </location>
</feature>
<reference evidence="2" key="1">
    <citation type="submission" date="2019-11" db="EMBL/GenBank/DDBJ databases">
        <title>Leishmania tarentolae CDS.</title>
        <authorList>
            <person name="Goto Y."/>
            <person name="Yamagishi J."/>
        </authorList>
    </citation>
    <scope>NUCLEOTIDE SEQUENCE [LARGE SCALE GENOMIC DNA]</scope>
    <source>
        <strain evidence="2">Parrot Tar II</strain>
    </source>
</reference>
<feature type="region of interest" description="Disordered" evidence="1">
    <location>
        <begin position="715"/>
        <end position="737"/>
    </location>
</feature>
<feature type="compositionally biased region" description="Polar residues" evidence="1">
    <location>
        <begin position="768"/>
        <end position="777"/>
    </location>
</feature>
<feature type="region of interest" description="Disordered" evidence="1">
    <location>
        <begin position="1"/>
        <end position="20"/>
    </location>
</feature>
<feature type="region of interest" description="Disordered" evidence="1">
    <location>
        <begin position="601"/>
        <end position="634"/>
    </location>
</feature>
<feature type="compositionally biased region" description="Basic residues" evidence="1">
    <location>
        <begin position="524"/>
        <end position="538"/>
    </location>
</feature>
<dbReference type="AlphaFoldDB" id="A0A640KMH8"/>
<comment type="caution">
    <text evidence="2">The sequence shown here is derived from an EMBL/GenBank/DDBJ whole genome shotgun (WGS) entry which is preliminary data.</text>
</comment>
<dbReference type="OrthoDB" id="266494at2759"/>
<evidence type="ECO:0000313" key="3">
    <source>
        <dbReference type="Proteomes" id="UP000419144"/>
    </source>
</evidence>
<dbReference type="VEuPathDB" id="TriTrypDB:LtaPh_3020200"/>
<organism evidence="2 3">
    <name type="scientific">Leishmania tarentolae</name>
    <name type="common">Sauroleishmania tarentolae</name>
    <dbReference type="NCBI Taxonomy" id="5689"/>
    <lineage>
        <taxon>Eukaryota</taxon>
        <taxon>Discoba</taxon>
        <taxon>Euglenozoa</taxon>
        <taxon>Kinetoplastea</taxon>
        <taxon>Metakinetoplastina</taxon>
        <taxon>Trypanosomatida</taxon>
        <taxon>Trypanosomatidae</taxon>
        <taxon>Leishmaniinae</taxon>
        <taxon>Leishmania</taxon>
        <taxon>lizard Leishmania</taxon>
    </lineage>
</organism>
<gene>
    <name evidence="2" type="ORF">LtaPh_3020200</name>
</gene>
<feature type="compositionally biased region" description="Polar residues" evidence="1">
    <location>
        <begin position="121"/>
        <end position="138"/>
    </location>
</feature>
<feature type="compositionally biased region" description="Polar residues" evidence="1">
    <location>
        <begin position="259"/>
        <end position="280"/>
    </location>
</feature>
<feature type="compositionally biased region" description="Low complexity" evidence="1">
    <location>
        <begin position="238"/>
        <end position="253"/>
    </location>
</feature>
<name>A0A640KMH8_LEITA</name>
<feature type="compositionally biased region" description="Basic and acidic residues" evidence="1">
    <location>
        <begin position="715"/>
        <end position="728"/>
    </location>
</feature>
<evidence type="ECO:0000313" key="2">
    <source>
        <dbReference type="EMBL" id="GET90803.1"/>
    </source>
</evidence>
<proteinExistence type="predicted"/>
<sequence length="843" mass="91006">MPAAELSRAETHRRTGSCPPSTRRFHCHRTLYATQRDVQPPHYSFDPAALLAKSIQWHLEYLYRGSSFVANPTQQLSTALGQYRGRSTSCKQFGSRSRLRVSSAQCIPTAKQRESALFFSRRSTPCSKGSVPSLSSPQRPRPHGATAAAISLLSSTLPATSPLPAFCKQHHKERLIESELEPVPNLIGVRDYSLKGPHAVNRPRSAGGGEAEISTAELYRSGQFPTQMTPSLPHSRRSTTPSLLNSSTPLRSTIPLGESPSSVVGSSAQGFSRESTSSQRTHSRAPLADYIRVGNGTPLFPGEAAAGSHSGASPPSSCDSTSTFSRDSEDLFFDEDTLATTLLQGPAAARCPEATPKQESVQTERLHGKACDAGASGTGRAPTAEARVVGSRFSSDSQDELVRCAGDTISDLSTSFSTLSTNLASCADPGKPAPPAEPQQPSRSTLFLCNGSPTPRHHGNSIDDLLQKIQRLRVQYERSRHQGCSPSVCNHRFPETPLCARSGGTTAHAARFSSLSTFAATMHPHGRCGRSHQHRRRPNACPPSRDSVHRGHCSGCGHSVRHTRLAADSNNGDTGGSRYFFRNCSRCKCCKVSQQRDAVMPIPPIVPRDGALSAPRRGRLQPSSAASSAEPSLQCSPCMSDPFVEPQRIPSYGCPHHSEKAAHSHPLPSGSEEENLCPTDVIDEARARRRLDPYVNDPLLLITLLQGIIKDTRAGPKESENISEKDTAGRASSGATDEEVKALLRALLEEVRKKNAAYTELLRFVHGSDTSPASRPSATEAAHPTRRSVLSPYNSPHPPFTSTPPHATSRCDVAVEMMASPSFPSERSEENSYARRRRGDTVL</sequence>
<feature type="region of interest" description="Disordered" evidence="1">
    <location>
        <begin position="767"/>
        <end position="843"/>
    </location>
</feature>
<feature type="region of interest" description="Disordered" evidence="1">
    <location>
        <begin position="222"/>
        <end position="287"/>
    </location>
</feature>
<feature type="region of interest" description="Disordered" evidence="1">
    <location>
        <begin position="523"/>
        <end position="552"/>
    </location>
</feature>
<feature type="compositionally biased region" description="Low complexity" evidence="1">
    <location>
        <begin position="304"/>
        <end position="325"/>
    </location>
</feature>
<feature type="compositionally biased region" description="Polar residues" evidence="1">
    <location>
        <begin position="223"/>
        <end position="232"/>
    </location>
</feature>
<accession>A0A640KMH8</accession>
<feature type="region of interest" description="Disordered" evidence="1">
    <location>
        <begin position="299"/>
        <end position="325"/>
    </location>
</feature>
<evidence type="ECO:0000256" key="1">
    <source>
        <dbReference type="SAM" id="MobiDB-lite"/>
    </source>
</evidence>
<keyword evidence="3" id="KW-1185">Reference proteome</keyword>
<feature type="region of interest" description="Disordered" evidence="1">
    <location>
        <begin position="348"/>
        <end position="383"/>
    </location>
</feature>
<feature type="region of interest" description="Disordered" evidence="1">
    <location>
        <begin position="121"/>
        <end position="143"/>
    </location>
</feature>
<dbReference type="Proteomes" id="UP000419144">
    <property type="component" value="Unassembled WGS sequence"/>
</dbReference>
<feature type="compositionally biased region" description="Basic residues" evidence="1">
    <location>
        <begin position="834"/>
        <end position="843"/>
    </location>
</feature>
<protein>
    <submittedName>
        <fullName evidence="2">Uncharacterized protein</fullName>
    </submittedName>
</protein>